<dbReference type="GO" id="GO:0005507">
    <property type="term" value="F:copper ion binding"/>
    <property type="evidence" value="ECO:0007669"/>
    <property type="project" value="InterPro"/>
</dbReference>
<keyword evidence="5 14" id="KW-0813">Transport</keyword>
<evidence type="ECO:0000256" key="12">
    <source>
        <dbReference type="ARBA" id="ARBA00023002"/>
    </source>
</evidence>
<keyword evidence="9" id="KW-0732">Signal</keyword>
<name>A0A1H0X3X4_9BACI</name>
<dbReference type="EMBL" id="FNJU01000029">
    <property type="protein sequence ID" value="SDP97425.1"/>
    <property type="molecule type" value="Genomic_DNA"/>
</dbReference>
<dbReference type="EC" id="1.10.3.-" evidence="14"/>
<dbReference type="InterPro" id="IPR011759">
    <property type="entry name" value="Cyt_c_oxidase_su2_TM_dom"/>
</dbReference>
<dbReference type="GO" id="GO:0005886">
    <property type="term" value="C:plasma membrane"/>
    <property type="evidence" value="ECO:0007669"/>
    <property type="project" value="UniProtKB-SubCell"/>
</dbReference>
<comment type="catalytic activity">
    <reaction evidence="1 14">
        <text>2 a quinol + O2 = 2 a quinone + 2 H2O</text>
        <dbReference type="Rhea" id="RHEA:55376"/>
        <dbReference type="ChEBI" id="CHEBI:15377"/>
        <dbReference type="ChEBI" id="CHEBI:15379"/>
        <dbReference type="ChEBI" id="CHEBI:24646"/>
        <dbReference type="ChEBI" id="CHEBI:132124"/>
    </reaction>
</comment>
<dbReference type="Gene3D" id="2.60.40.420">
    <property type="entry name" value="Cupredoxins - blue copper proteins"/>
    <property type="match status" value="1"/>
</dbReference>
<dbReference type="Proteomes" id="UP000199159">
    <property type="component" value="Unassembled WGS sequence"/>
</dbReference>
<keyword evidence="10 14" id="KW-0249">Electron transport</keyword>
<evidence type="ECO:0000259" key="17">
    <source>
        <dbReference type="PROSITE" id="PS50857"/>
    </source>
</evidence>
<sequence length="316" mass="36064">MKSFRYIMFSILLVAVSSVLSGCEKLLIFDPQGPVAKSQADLIIFSIIFMLVIVVVVFVLFGYIIWKYRETNRNKDYEPPHEHGSKLLEALWIGIPIVIVIALTIPTVITTYELEEIPEGYENVEPITIHVTSADWKWIFSYPEQDIETVNYFNIPAGVPVQFKMTSTGTMQSFWVPALGGQKYTMANMQTELYLLADRPGSYIGRNTSFNGEGYAHMEFEVEAQTQEDFDKWVSEVKATASDLTEEKHYEIIEPGLVGRMTFNGTHLEWIDHSESEYHNHGGESHDEHGSHSEEDTHENHEDHGDHGDHDNHDSH</sequence>
<dbReference type="InterPro" id="IPR002429">
    <property type="entry name" value="CcO_II-like_C"/>
</dbReference>
<keyword evidence="6 14" id="KW-1003">Cell membrane</keyword>
<dbReference type="AlphaFoldDB" id="A0A1H0X3X4"/>
<dbReference type="PROSITE" id="PS50999">
    <property type="entry name" value="COX2_TM"/>
    <property type="match status" value="1"/>
</dbReference>
<dbReference type="InterPro" id="IPR006333">
    <property type="entry name" value="Cyt_o_ubiquinol_oxidase_su2"/>
</dbReference>
<evidence type="ECO:0000259" key="18">
    <source>
        <dbReference type="PROSITE" id="PS50999"/>
    </source>
</evidence>
<keyword evidence="11 16" id="KW-1133">Transmembrane helix</keyword>
<organism evidence="19 20">
    <name type="scientific">Litchfieldia salsa</name>
    <dbReference type="NCBI Taxonomy" id="930152"/>
    <lineage>
        <taxon>Bacteria</taxon>
        <taxon>Bacillati</taxon>
        <taxon>Bacillota</taxon>
        <taxon>Bacilli</taxon>
        <taxon>Bacillales</taxon>
        <taxon>Bacillaceae</taxon>
        <taxon>Litchfieldia</taxon>
    </lineage>
</organism>
<accession>A0A1H0X3X4</accession>
<gene>
    <name evidence="19" type="ORF">SAMN05216565_1296</name>
</gene>
<dbReference type="InterPro" id="IPR034227">
    <property type="entry name" value="CuRO_UO_II"/>
</dbReference>
<evidence type="ECO:0000256" key="1">
    <source>
        <dbReference type="ARBA" id="ARBA00000725"/>
    </source>
</evidence>
<dbReference type="SUPFAM" id="SSF81464">
    <property type="entry name" value="Cytochrome c oxidase subunit II-like, transmembrane region"/>
    <property type="match status" value="1"/>
</dbReference>
<keyword evidence="13 14" id="KW-0472">Membrane</keyword>
<dbReference type="NCBIfam" id="TIGR01432">
    <property type="entry name" value="QOXA"/>
    <property type="match status" value="1"/>
</dbReference>
<comment type="function">
    <text evidence="14">Catalyzes quinol oxidation with the concomitant reduction of oxygen to water. Subunit II transfers the electrons from a quinol to the binuclear center of the catalytic subunit I.</text>
</comment>
<proteinExistence type="inferred from homology"/>
<dbReference type="InterPro" id="IPR036257">
    <property type="entry name" value="Cyt_c_oxidase_su2_TM_sf"/>
</dbReference>
<dbReference type="InterPro" id="IPR045187">
    <property type="entry name" value="CcO_II"/>
</dbReference>
<evidence type="ECO:0000256" key="10">
    <source>
        <dbReference type="ARBA" id="ARBA00022982"/>
    </source>
</evidence>
<dbReference type="InterPro" id="IPR008972">
    <property type="entry name" value="Cupredoxin"/>
</dbReference>
<dbReference type="GO" id="GO:0004129">
    <property type="term" value="F:cytochrome-c oxidase activity"/>
    <property type="evidence" value="ECO:0007669"/>
    <property type="project" value="UniProtKB-UniRule"/>
</dbReference>
<feature type="transmembrane region" description="Helical" evidence="16">
    <location>
        <begin position="45"/>
        <end position="66"/>
    </location>
</feature>
<keyword evidence="7 14" id="KW-0679">Respiratory chain</keyword>
<evidence type="ECO:0000256" key="4">
    <source>
        <dbReference type="ARBA" id="ARBA00016131"/>
    </source>
</evidence>
<feature type="domain" description="Cytochrome oxidase subunit II copper A binding" evidence="17">
    <location>
        <begin position="124"/>
        <end position="236"/>
    </location>
</feature>
<dbReference type="OrthoDB" id="9783445at2"/>
<evidence type="ECO:0000256" key="8">
    <source>
        <dbReference type="ARBA" id="ARBA00022692"/>
    </source>
</evidence>
<evidence type="ECO:0000256" key="16">
    <source>
        <dbReference type="SAM" id="Phobius"/>
    </source>
</evidence>
<evidence type="ECO:0000313" key="20">
    <source>
        <dbReference type="Proteomes" id="UP000199159"/>
    </source>
</evidence>
<keyword evidence="12 14" id="KW-0560">Oxidoreductase</keyword>
<dbReference type="GO" id="GO:0042773">
    <property type="term" value="P:ATP synthesis coupled electron transport"/>
    <property type="evidence" value="ECO:0007669"/>
    <property type="project" value="TreeGrafter"/>
</dbReference>
<dbReference type="Gene3D" id="1.10.287.90">
    <property type="match status" value="1"/>
</dbReference>
<reference evidence="20" key="1">
    <citation type="submission" date="2016-10" db="EMBL/GenBank/DDBJ databases">
        <authorList>
            <person name="Varghese N."/>
            <person name="Submissions S."/>
        </authorList>
    </citation>
    <scope>NUCLEOTIDE SEQUENCE [LARGE SCALE GENOMIC DNA]</scope>
    <source>
        <strain evidence="20">IBRC-M10078</strain>
    </source>
</reference>
<keyword evidence="20" id="KW-1185">Reference proteome</keyword>
<evidence type="ECO:0000256" key="14">
    <source>
        <dbReference type="PIRNR" id="PIRNR000292"/>
    </source>
</evidence>
<feature type="domain" description="Cytochrome oxidase subunit II transmembrane region profile" evidence="18">
    <location>
        <begin position="20"/>
        <end position="118"/>
    </location>
</feature>
<dbReference type="PROSITE" id="PS50857">
    <property type="entry name" value="COX2_CUA"/>
    <property type="match status" value="1"/>
</dbReference>
<evidence type="ECO:0000256" key="5">
    <source>
        <dbReference type="ARBA" id="ARBA00022448"/>
    </source>
</evidence>
<evidence type="ECO:0000256" key="11">
    <source>
        <dbReference type="ARBA" id="ARBA00022989"/>
    </source>
</evidence>
<evidence type="ECO:0000256" key="9">
    <source>
        <dbReference type="ARBA" id="ARBA00022729"/>
    </source>
</evidence>
<evidence type="ECO:0000313" key="19">
    <source>
        <dbReference type="EMBL" id="SDP97425.1"/>
    </source>
</evidence>
<dbReference type="SUPFAM" id="SSF49503">
    <property type="entry name" value="Cupredoxins"/>
    <property type="match status" value="1"/>
</dbReference>
<feature type="transmembrane region" description="Helical" evidence="16">
    <location>
        <begin position="87"/>
        <end position="109"/>
    </location>
</feature>
<comment type="subcellular location">
    <subcellularLocation>
        <location evidence="2">Cell membrane</location>
        <topology evidence="2">Multi-pass membrane protein</topology>
    </subcellularLocation>
</comment>
<dbReference type="PIRSF" id="PIRSF000292">
    <property type="entry name" value="Ubi_od_II"/>
    <property type="match status" value="1"/>
</dbReference>
<dbReference type="PANTHER" id="PTHR22888">
    <property type="entry name" value="CYTOCHROME C OXIDASE, SUBUNIT II"/>
    <property type="match status" value="1"/>
</dbReference>
<evidence type="ECO:0000256" key="6">
    <source>
        <dbReference type="ARBA" id="ARBA00022475"/>
    </source>
</evidence>
<protein>
    <recommendedName>
        <fullName evidence="4 14">Quinol oxidase subunit 2</fullName>
        <ecNumber evidence="14">1.10.3.-</ecNumber>
    </recommendedName>
</protein>
<evidence type="ECO:0000256" key="15">
    <source>
        <dbReference type="SAM" id="MobiDB-lite"/>
    </source>
</evidence>
<comment type="similarity">
    <text evidence="3 14">Belongs to the cytochrome c oxidase subunit 2 family.</text>
</comment>
<dbReference type="InterPro" id="IPR006332">
    <property type="entry name" value="QoxA"/>
</dbReference>
<evidence type="ECO:0000256" key="3">
    <source>
        <dbReference type="ARBA" id="ARBA00007866"/>
    </source>
</evidence>
<dbReference type="PROSITE" id="PS51257">
    <property type="entry name" value="PROKAR_LIPOPROTEIN"/>
    <property type="match status" value="1"/>
</dbReference>
<dbReference type="GO" id="GO:0009486">
    <property type="term" value="F:cytochrome bo3 ubiquinol oxidase activity"/>
    <property type="evidence" value="ECO:0007669"/>
    <property type="project" value="InterPro"/>
</dbReference>
<evidence type="ECO:0000256" key="2">
    <source>
        <dbReference type="ARBA" id="ARBA00004651"/>
    </source>
</evidence>
<feature type="region of interest" description="Disordered" evidence="15">
    <location>
        <begin position="277"/>
        <end position="316"/>
    </location>
</feature>
<dbReference type="STRING" id="930152.SAMN05216565_1296"/>
<evidence type="ECO:0000256" key="13">
    <source>
        <dbReference type="ARBA" id="ARBA00023136"/>
    </source>
</evidence>
<keyword evidence="8 16" id="KW-0812">Transmembrane</keyword>
<dbReference type="CDD" id="cd04212">
    <property type="entry name" value="CuRO_UO_II"/>
    <property type="match status" value="1"/>
</dbReference>
<evidence type="ECO:0000256" key="7">
    <source>
        <dbReference type="ARBA" id="ARBA00022660"/>
    </source>
</evidence>
<dbReference type="RefSeq" id="WP_090859986.1">
    <property type="nucleotide sequence ID" value="NZ_FNJU01000029.1"/>
</dbReference>
<dbReference type="PANTHER" id="PTHR22888:SF18">
    <property type="entry name" value="CYTOCHROME BO(3) UBIQUINOL OXIDASE SUBUNIT 2"/>
    <property type="match status" value="1"/>
</dbReference>
<dbReference type="GO" id="GO:0016682">
    <property type="term" value="F:oxidoreductase activity, acting on diphenols and related substances as donors, oxygen as acceptor"/>
    <property type="evidence" value="ECO:0007669"/>
    <property type="project" value="InterPro"/>
</dbReference>
<dbReference type="Pfam" id="PF02790">
    <property type="entry name" value="COX2_TM"/>
    <property type="match status" value="1"/>
</dbReference>